<keyword evidence="5" id="KW-1185">Reference proteome</keyword>
<evidence type="ECO:0000313" key="5">
    <source>
        <dbReference type="Proteomes" id="UP000664859"/>
    </source>
</evidence>
<comment type="caution">
    <text evidence="4">The sequence shown here is derived from an EMBL/GenBank/DDBJ whole genome shotgun (WGS) entry which is preliminary data.</text>
</comment>
<dbReference type="Pfam" id="PF00515">
    <property type="entry name" value="TPR_1"/>
    <property type="match status" value="1"/>
</dbReference>
<keyword evidence="2 3" id="KW-0802">TPR repeat</keyword>
<sequence>LDEAGLTDDTGFAKFAEACEQKGFFVGCDEDDGGLMWMQRFRKMVGVYQRSPDDRKAEHLKSRASHFVRVGDIPRAIACYNEAIQLVPEGEQTHVILTSRAALLCREGDVNGALSDCKRAAALRPTYAKAYSRMGFVYACMERTEDAVAAYERAVALDPTDPSN</sequence>
<dbReference type="GO" id="GO:0016020">
    <property type="term" value="C:membrane"/>
    <property type="evidence" value="ECO:0007669"/>
    <property type="project" value="TreeGrafter"/>
</dbReference>
<feature type="non-terminal residue" evidence="4">
    <location>
        <position position="164"/>
    </location>
</feature>
<dbReference type="EMBL" id="JAFCMP010000003">
    <property type="protein sequence ID" value="KAG5192640.1"/>
    <property type="molecule type" value="Genomic_DNA"/>
</dbReference>
<dbReference type="SUPFAM" id="SSF48452">
    <property type="entry name" value="TPR-like"/>
    <property type="match status" value="1"/>
</dbReference>
<dbReference type="GO" id="GO:0060090">
    <property type="term" value="F:molecular adaptor activity"/>
    <property type="evidence" value="ECO:0007669"/>
    <property type="project" value="TreeGrafter"/>
</dbReference>
<gene>
    <name evidence="4" type="ORF">JKP88DRAFT_149136</name>
</gene>
<reference evidence="4" key="1">
    <citation type="submission" date="2021-02" db="EMBL/GenBank/DDBJ databases">
        <title>First Annotated Genome of the Yellow-green Alga Tribonema minus.</title>
        <authorList>
            <person name="Mahan K.M."/>
        </authorList>
    </citation>
    <scope>NUCLEOTIDE SEQUENCE</scope>
    <source>
        <strain evidence="4">UTEX B ZZ1240</strain>
    </source>
</reference>
<dbReference type="GO" id="GO:0072380">
    <property type="term" value="C:TRC complex"/>
    <property type="evidence" value="ECO:0007669"/>
    <property type="project" value="TreeGrafter"/>
</dbReference>
<dbReference type="InterPro" id="IPR011990">
    <property type="entry name" value="TPR-like_helical_dom_sf"/>
</dbReference>
<dbReference type="PROSITE" id="PS50005">
    <property type="entry name" value="TPR"/>
    <property type="match status" value="2"/>
</dbReference>
<feature type="repeat" description="TPR" evidence="3">
    <location>
        <begin position="128"/>
        <end position="161"/>
    </location>
</feature>
<dbReference type="InterPro" id="IPR019734">
    <property type="entry name" value="TPR_rpt"/>
</dbReference>
<evidence type="ECO:0000256" key="2">
    <source>
        <dbReference type="ARBA" id="ARBA00022803"/>
    </source>
</evidence>
<dbReference type="AlphaFoldDB" id="A0A836CN44"/>
<dbReference type="SMART" id="SM00028">
    <property type="entry name" value="TPR"/>
    <property type="match status" value="3"/>
</dbReference>
<feature type="non-terminal residue" evidence="4">
    <location>
        <position position="1"/>
    </location>
</feature>
<dbReference type="PANTHER" id="PTHR45831">
    <property type="entry name" value="LD24721P"/>
    <property type="match status" value="1"/>
</dbReference>
<organism evidence="4 5">
    <name type="scientific">Tribonema minus</name>
    <dbReference type="NCBI Taxonomy" id="303371"/>
    <lineage>
        <taxon>Eukaryota</taxon>
        <taxon>Sar</taxon>
        <taxon>Stramenopiles</taxon>
        <taxon>Ochrophyta</taxon>
        <taxon>PX clade</taxon>
        <taxon>Xanthophyceae</taxon>
        <taxon>Tribonematales</taxon>
        <taxon>Tribonemataceae</taxon>
        <taxon>Tribonema</taxon>
    </lineage>
</organism>
<name>A0A836CN44_9STRA</name>
<dbReference type="GO" id="GO:0006620">
    <property type="term" value="P:post-translational protein targeting to endoplasmic reticulum membrane"/>
    <property type="evidence" value="ECO:0007669"/>
    <property type="project" value="TreeGrafter"/>
</dbReference>
<keyword evidence="1" id="KW-0677">Repeat</keyword>
<proteinExistence type="predicted"/>
<dbReference type="PANTHER" id="PTHR45831:SF2">
    <property type="entry name" value="LD24721P"/>
    <property type="match status" value="1"/>
</dbReference>
<evidence type="ECO:0000256" key="3">
    <source>
        <dbReference type="PROSITE-ProRule" id="PRU00339"/>
    </source>
</evidence>
<dbReference type="PROSITE" id="PS50293">
    <property type="entry name" value="TPR_REGION"/>
    <property type="match status" value="1"/>
</dbReference>
<dbReference type="OrthoDB" id="2423701at2759"/>
<dbReference type="Proteomes" id="UP000664859">
    <property type="component" value="Unassembled WGS sequence"/>
</dbReference>
<feature type="repeat" description="TPR" evidence="3">
    <location>
        <begin position="57"/>
        <end position="90"/>
    </location>
</feature>
<dbReference type="Gene3D" id="1.25.40.10">
    <property type="entry name" value="Tetratricopeptide repeat domain"/>
    <property type="match status" value="1"/>
</dbReference>
<dbReference type="InterPro" id="IPR047150">
    <property type="entry name" value="SGT"/>
</dbReference>
<protein>
    <submittedName>
        <fullName evidence="4">Uncharacterized protein</fullName>
    </submittedName>
</protein>
<accession>A0A836CN44</accession>
<evidence type="ECO:0000256" key="1">
    <source>
        <dbReference type="ARBA" id="ARBA00022737"/>
    </source>
</evidence>
<evidence type="ECO:0000313" key="4">
    <source>
        <dbReference type="EMBL" id="KAG5192640.1"/>
    </source>
</evidence>